<evidence type="ECO:0000256" key="1">
    <source>
        <dbReference type="ARBA" id="ARBA00022448"/>
    </source>
</evidence>
<keyword evidence="3 6" id="KW-0067">ATP-binding</keyword>
<dbReference type="InterPro" id="IPR003593">
    <property type="entry name" value="AAA+_ATPase"/>
</dbReference>
<evidence type="ECO:0000313" key="7">
    <source>
        <dbReference type="Proteomes" id="UP000023067"/>
    </source>
</evidence>
<dbReference type="InterPro" id="IPR003439">
    <property type="entry name" value="ABC_transporter-like_ATP-bd"/>
</dbReference>
<feature type="region of interest" description="Disordered" evidence="4">
    <location>
        <begin position="1"/>
        <end position="25"/>
    </location>
</feature>
<dbReference type="InterPro" id="IPR027417">
    <property type="entry name" value="P-loop_NTPase"/>
</dbReference>
<evidence type="ECO:0000259" key="5">
    <source>
        <dbReference type="PROSITE" id="PS50893"/>
    </source>
</evidence>
<dbReference type="InterPro" id="IPR050093">
    <property type="entry name" value="ABC_SmlMolc_Importer"/>
</dbReference>
<dbReference type="PANTHER" id="PTHR42781">
    <property type="entry name" value="SPERMIDINE/PUTRESCINE IMPORT ATP-BINDING PROTEIN POTA"/>
    <property type="match status" value="1"/>
</dbReference>
<dbReference type="Gene3D" id="3.40.50.300">
    <property type="entry name" value="P-loop containing nucleotide triphosphate hydrolases"/>
    <property type="match status" value="1"/>
</dbReference>
<feature type="compositionally biased region" description="Basic and acidic residues" evidence="4">
    <location>
        <begin position="391"/>
        <end position="416"/>
    </location>
</feature>
<proteinExistence type="predicted"/>
<evidence type="ECO:0000256" key="4">
    <source>
        <dbReference type="SAM" id="MobiDB-lite"/>
    </source>
</evidence>
<dbReference type="InterPro" id="IPR017871">
    <property type="entry name" value="ABC_transporter-like_CS"/>
</dbReference>
<dbReference type="EMBL" id="JDYK01000014">
    <property type="protein sequence ID" value="EWS80565.1"/>
    <property type="molecule type" value="Genomic_DNA"/>
</dbReference>
<evidence type="ECO:0000313" key="6">
    <source>
        <dbReference type="EMBL" id="EWS80565.1"/>
    </source>
</evidence>
<gene>
    <name evidence="6" type="ORF">BF93_02850</name>
</gene>
<dbReference type="PROSITE" id="PS50893">
    <property type="entry name" value="ABC_TRANSPORTER_2"/>
    <property type="match status" value="1"/>
</dbReference>
<keyword evidence="2" id="KW-0547">Nucleotide-binding</keyword>
<dbReference type="PANTHER" id="PTHR42781:SF4">
    <property type="entry name" value="SPERMIDINE_PUTRESCINE IMPORT ATP-BINDING PROTEIN POTA"/>
    <property type="match status" value="1"/>
</dbReference>
<keyword evidence="1" id="KW-0813">Transport</keyword>
<dbReference type="SUPFAM" id="SSF52540">
    <property type="entry name" value="P-loop containing nucleoside triphosphate hydrolases"/>
    <property type="match status" value="1"/>
</dbReference>
<dbReference type="AlphaFoldDB" id="Z9JQB5"/>
<dbReference type="SMART" id="SM00382">
    <property type="entry name" value="AAA"/>
    <property type="match status" value="1"/>
</dbReference>
<keyword evidence="7" id="KW-1185">Reference proteome</keyword>
<dbReference type="HOGENOM" id="CLU_000604_1_1_11"/>
<evidence type="ECO:0000256" key="3">
    <source>
        <dbReference type="ARBA" id="ARBA00022840"/>
    </source>
</evidence>
<feature type="domain" description="ABC transporter" evidence="5">
    <location>
        <begin position="26"/>
        <end position="253"/>
    </location>
</feature>
<dbReference type="eggNOG" id="COG3842">
    <property type="taxonomic scope" value="Bacteria"/>
</dbReference>
<accession>Z9JQB5</accession>
<evidence type="ECO:0000256" key="2">
    <source>
        <dbReference type="ARBA" id="ARBA00022741"/>
    </source>
</evidence>
<feature type="region of interest" description="Disordered" evidence="4">
    <location>
        <begin position="386"/>
        <end position="416"/>
    </location>
</feature>
<organism evidence="6 7">
    <name type="scientific">Brachybacterium phenoliresistens</name>
    <dbReference type="NCBI Taxonomy" id="396014"/>
    <lineage>
        <taxon>Bacteria</taxon>
        <taxon>Bacillati</taxon>
        <taxon>Actinomycetota</taxon>
        <taxon>Actinomycetes</taxon>
        <taxon>Micrococcales</taxon>
        <taxon>Dermabacteraceae</taxon>
        <taxon>Brachybacterium</taxon>
    </lineage>
</organism>
<dbReference type="Pfam" id="PF00005">
    <property type="entry name" value="ABC_tran"/>
    <property type="match status" value="1"/>
</dbReference>
<dbReference type="GO" id="GO:0016887">
    <property type="term" value="F:ATP hydrolysis activity"/>
    <property type="evidence" value="ECO:0007669"/>
    <property type="project" value="InterPro"/>
</dbReference>
<comment type="caution">
    <text evidence="6">The sequence shown here is derived from an EMBL/GenBank/DDBJ whole genome shotgun (WGS) entry which is preliminary data.</text>
</comment>
<dbReference type="RefSeq" id="WP_051486936.1">
    <property type="nucleotide sequence ID" value="NZ_BAAAOW010000002.1"/>
</dbReference>
<name>Z9JQB5_9MICO</name>
<dbReference type="Proteomes" id="UP000023067">
    <property type="component" value="Unassembled WGS sequence"/>
</dbReference>
<sequence length="416" mass="42793">MTAAAAAAAGAGGTGPAGPADAVPPGRAARLDVQVRVPTRDVHLAVAPRPGRITAVIGPNGAGKSTLLGAISGAVPARGSVAVEGREILALPAHRRGVSHLRQDPVLFEHLSVLENVAFGPRAAGRGRSAAHRRARALLEEVGAAELAPRRPREISGGQAQRVAIARALASDPSLVLLDEPFAALDAEASTHLRALCARMLQGRTVLLVTHDLLDVLVLADDVLVLEGGRIAQAGERSAVLARPRTGYAAHLLGKELLPGTVEEVAGDRAVLRTRDHGRLVAGSAEAGLRAGGEALVLLDPAAVRLEHRGEAGAVPADPAPRRDAPTGADVATTHDVVIESLDRVGAGIIVRGGGLAAQIAPERAIAERLGIGSTVRMILDPVRSAIYPGGDERDPAPSPRPHPDRAPRGRDRRGA</sequence>
<dbReference type="PROSITE" id="PS00211">
    <property type="entry name" value="ABC_TRANSPORTER_1"/>
    <property type="match status" value="1"/>
</dbReference>
<dbReference type="OrthoDB" id="9112331at2"/>
<dbReference type="GO" id="GO:0005524">
    <property type="term" value="F:ATP binding"/>
    <property type="evidence" value="ECO:0007669"/>
    <property type="project" value="UniProtKB-KW"/>
</dbReference>
<protein>
    <submittedName>
        <fullName evidence="6">ABC transporter ATP-binding protein</fullName>
    </submittedName>
</protein>
<dbReference type="STRING" id="396014.BF93_02850"/>
<reference evidence="6 7" key="1">
    <citation type="submission" date="2014-02" db="EMBL/GenBank/DDBJ databases">
        <title>Genome sequence of Brachybacterium phenoliresistens strain W13A50.</title>
        <authorList>
            <person name="Wang X."/>
        </authorList>
    </citation>
    <scope>NUCLEOTIDE SEQUENCE [LARGE SCALE GENOMIC DNA]</scope>
    <source>
        <strain evidence="6 7">W13A50</strain>
    </source>
</reference>